<proteinExistence type="predicted"/>
<gene>
    <name evidence="1" type="ORF">EELLY_v1c02030</name>
</gene>
<evidence type="ECO:0000313" key="2">
    <source>
        <dbReference type="Proteomes" id="UP000239010"/>
    </source>
</evidence>
<protein>
    <submittedName>
        <fullName evidence="1">Uncharacterized protein</fullName>
    </submittedName>
</protein>
<name>A0A8E2QYH2_9MOLU</name>
<dbReference type="AlphaFoldDB" id="A0A8E2QYH2"/>
<accession>A0A8E2QYH2</accession>
<reference evidence="1 2" key="1">
    <citation type="submission" date="2017-11" db="EMBL/GenBank/DDBJ databases">
        <title>Genome sequence of Entomoplasma ellychniae ELCN-1 (ATCC 43707).</title>
        <authorList>
            <person name="Lo W.-S."/>
            <person name="Gasparich G.E."/>
            <person name="Kuo C.-H."/>
        </authorList>
    </citation>
    <scope>NUCLEOTIDE SEQUENCE [LARGE SCALE GENOMIC DNA]</scope>
    <source>
        <strain evidence="1 2">ELCN-1</strain>
    </source>
</reference>
<organism evidence="1 2">
    <name type="scientific">Entomoplasma ellychniae</name>
    <dbReference type="NCBI Taxonomy" id="2114"/>
    <lineage>
        <taxon>Bacteria</taxon>
        <taxon>Bacillati</taxon>
        <taxon>Mycoplasmatota</taxon>
        <taxon>Mollicutes</taxon>
        <taxon>Entomoplasmatales</taxon>
        <taxon>Entomoplasmataceae</taxon>
        <taxon>Entomoplasma</taxon>
    </lineage>
</organism>
<keyword evidence="2" id="KW-1185">Reference proteome</keyword>
<dbReference type="RefSeq" id="WP_104205671.1">
    <property type="nucleotide sequence ID" value="NZ_PHND01000001.1"/>
</dbReference>
<comment type="caution">
    <text evidence="1">The sequence shown here is derived from an EMBL/GenBank/DDBJ whole genome shotgun (WGS) entry which is preliminary data.</text>
</comment>
<dbReference type="EMBL" id="PHND01000001">
    <property type="protein sequence ID" value="PPE04523.1"/>
    <property type="molecule type" value="Genomic_DNA"/>
</dbReference>
<sequence length="160" mass="19601">MKKNLLIIVTLLIIISFLPFQIYVKNNSYNYFELRYKFNHNIRNFSYPEKLLKKRYKFYWLDFAEHKSDLTWFEPLKIDLNTNFIYLDIKSKFVIKKSLDSLEMKHLSIFLLSSYEQYQLFQILKLKIQSDEIKNKVKEFCDEKNYPFLFEKGISKIISF</sequence>
<evidence type="ECO:0000313" key="1">
    <source>
        <dbReference type="EMBL" id="PPE04523.1"/>
    </source>
</evidence>
<dbReference type="Proteomes" id="UP000239010">
    <property type="component" value="Unassembled WGS sequence"/>
</dbReference>